<dbReference type="GO" id="GO:0005829">
    <property type="term" value="C:cytosol"/>
    <property type="evidence" value="ECO:0007669"/>
    <property type="project" value="TreeGrafter"/>
</dbReference>
<organism evidence="2 3">
    <name type="scientific">Actinopolyspora righensis</name>
    <dbReference type="NCBI Taxonomy" id="995060"/>
    <lineage>
        <taxon>Bacteria</taxon>
        <taxon>Bacillati</taxon>
        <taxon>Actinomycetota</taxon>
        <taxon>Actinomycetes</taxon>
        <taxon>Actinopolysporales</taxon>
        <taxon>Actinopolysporaceae</taxon>
        <taxon>Actinopolyspora</taxon>
        <taxon>Actinopolyspora alba group</taxon>
    </lineage>
</organism>
<gene>
    <name evidence="2" type="ORF">SAMN04487904_101474</name>
</gene>
<evidence type="ECO:0000259" key="1">
    <source>
        <dbReference type="SMART" id="SM00923"/>
    </source>
</evidence>
<dbReference type="InterPro" id="IPR038020">
    <property type="entry name" value="MbtH-like_sf"/>
</dbReference>
<keyword evidence="3" id="KW-1185">Reference proteome</keyword>
<sequence>MTNPFDLENGSYSVLVNAEGQHSLWPEFVDVPAGWSVVHGPSGRAECLEYVNANWGDLRPRRLVVELKG</sequence>
<dbReference type="Pfam" id="PF03621">
    <property type="entry name" value="MbtH"/>
    <property type="match status" value="1"/>
</dbReference>
<name>A0A1I6XDE1_9ACTN</name>
<dbReference type="InterPro" id="IPR005153">
    <property type="entry name" value="MbtH-like_dom"/>
</dbReference>
<dbReference type="InterPro" id="IPR037407">
    <property type="entry name" value="MLP_fam"/>
</dbReference>
<reference evidence="3" key="1">
    <citation type="submission" date="2016-10" db="EMBL/GenBank/DDBJ databases">
        <authorList>
            <person name="Varghese N."/>
            <person name="Submissions S."/>
        </authorList>
    </citation>
    <scope>NUCLEOTIDE SEQUENCE [LARGE SCALE GENOMIC DNA]</scope>
    <source>
        <strain evidence="3">DSM 45501</strain>
    </source>
</reference>
<evidence type="ECO:0000313" key="3">
    <source>
        <dbReference type="Proteomes" id="UP000199165"/>
    </source>
</evidence>
<dbReference type="PANTHER" id="PTHR38444:SF1">
    <property type="entry name" value="ENTEROBACTIN BIOSYNTHESIS PROTEIN YBDZ"/>
    <property type="match status" value="1"/>
</dbReference>
<dbReference type="Gene3D" id="3.90.820.10">
    <property type="entry name" value="Structural Genomics, Unknown Function 30-nov-00 1gh9 Mol_id"/>
    <property type="match status" value="1"/>
</dbReference>
<dbReference type="AlphaFoldDB" id="A0A1I6XDE1"/>
<dbReference type="SMART" id="SM00923">
    <property type="entry name" value="MbtH"/>
    <property type="match status" value="1"/>
</dbReference>
<feature type="domain" description="MbtH-like" evidence="1">
    <location>
        <begin position="3"/>
        <end position="53"/>
    </location>
</feature>
<evidence type="ECO:0000313" key="2">
    <source>
        <dbReference type="EMBL" id="SFT36133.1"/>
    </source>
</evidence>
<protein>
    <submittedName>
        <fullName evidence="2">MbtH protein</fullName>
    </submittedName>
</protein>
<dbReference type="EMBL" id="FPAT01000001">
    <property type="protein sequence ID" value="SFT36133.1"/>
    <property type="molecule type" value="Genomic_DNA"/>
</dbReference>
<accession>A0A1I6XDE1</accession>
<dbReference type="Proteomes" id="UP000199165">
    <property type="component" value="Unassembled WGS sequence"/>
</dbReference>
<proteinExistence type="predicted"/>
<dbReference type="STRING" id="995060.SAMN04487904_101474"/>
<dbReference type="PANTHER" id="PTHR38444">
    <property type="entry name" value="ENTEROBACTIN BIOSYNTHESIS PROTEIN YBDZ"/>
    <property type="match status" value="1"/>
</dbReference>
<dbReference type="RefSeq" id="WP_092973206.1">
    <property type="nucleotide sequence ID" value="NZ_FPAT01000001.1"/>
</dbReference>
<dbReference type="SUPFAM" id="SSF160582">
    <property type="entry name" value="MbtH-like"/>
    <property type="match status" value="1"/>
</dbReference>
<dbReference type="GO" id="GO:0019290">
    <property type="term" value="P:siderophore biosynthetic process"/>
    <property type="evidence" value="ECO:0007669"/>
    <property type="project" value="TreeGrafter"/>
</dbReference>